<organism evidence="1 2">
    <name type="scientific">Kordia antarctica</name>
    <dbReference type="NCBI Taxonomy" id="1218801"/>
    <lineage>
        <taxon>Bacteria</taxon>
        <taxon>Pseudomonadati</taxon>
        <taxon>Bacteroidota</taxon>
        <taxon>Flavobacteriia</taxon>
        <taxon>Flavobacteriales</taxon>
        <taxon>Flavobacteriaceae</taxon>
        <taxon>Kordia</taxon>
    </lineage>
</organism>
<dbReference type="AlphaFoldDB" id="A0A7L4ZNR4"/>
<accession>A0A7L4ZNR4</accession>
<reference evidence="1 2" key="1">
    <citation type="journal article" date="2013" name="Int. J. Syst. Evol. Microbiol.">
        <title>Kordia antarctica sp. nov., isolated from Antarctic seawater.</title>
        <authorList>
            <person name="Baek K."/>
            <person name="Choi A."/>
            <person name="Kang I."/>
            <person name="Lee K."/>
            <person name="Cho J.C."/>
        </authorList>
    </citation>
    <scope>NUCLEOTIDE SEQUENCE [LARGE SCALE GENOMIC DNA]</scope>
    <source>
        <strain evidence="1 2">IMCC3317</strain>
    </source>
</reference>
<keyword evidence="2" id="KW-1185">Reference proteome</keyword>
<dbReference type="Proteomes" id="UP000464657">
    <property type="component" value="Chromosome"/>
</dbReference>
<evidence type="ECO:0000313" key="2">
    <source>
        <dbReference type="Proteomes" id="UP000464657"/>
    </source>
</evidence>
<evidence type="ECO:0000313" key="1">
    <source>
        <dbReference type="EMBL" id="QHI38069.1"/>
    </source>
</evidence>
<protein>
    <recommendedName>
        <fullName evidence="3">DUF2958 domain-containing protein</fullName>
    </recommendedName>
</protein>
<gene>
    <name evidence="1" type="ORF">IMCC3317_34530</name>
</gene>
<dbReference type="OrthoDB" id="1070337at2"/>
<dbReference type="Pfam" id="PF11171">
    <property type="entry name" value="DUF2958"/>
    <property type="match status" value="1"/>
</dbReference>
<dbReference type="InterPro" id="IPR021341">
    <property type="entry name" value="DUF2958"/>
</dbReference>
<evidence type="ECO:0008006" key="3">
    <source>
        <dbReference type="Google" id="ProtNLM"/>
    </source>
</evidence>
<name>A0A7L4ZNR4_9FLAO</name>
<sequence length="99" mass="11421">MKLINDELTKRFKEVGRQNKNPLVIAKFFDPAGSATWYATEYDGETNICFGYVTGLAFDEWGSFSITELEAIKRPFGLTIERDIHFKEIPFNTLMNTNF</sequence>
<proteinExistence type="predicted"/>
<dbReference type="RefSeq" id="WP_160130634.1">
    <property type="nucleotide sequence ID" value="NZ_CP019288.1"/>
</dbReference>
<dbReference type="KEGG" id="kan:IMCC3317_34530"/>
<dbReference type="EMBL" id="CP019288">
    <property type="protein sequence ID" value="QHI38069.1"/>
    <property type="molecule type" value="Genomic_DNA"/>
</dbReference>